<comment type="caution">
    <text evidence="3">The sequence shown here is derived from an EMBL/GenBank/DDBJ whole genome shotgun (WGS) entry which is preliminary data.</text>
</comment>
<protein>
    <submittedName>
        <fullName evidence="3">Helix-turn-helix domain-containing protein</fullName>
    </submittedName>
</protein>
<accession>A0A5N5ZZ89</accession>
<feature type="region of interest" description="Disordered" evidence="1">
    <location>
        <begin position="1"/>
        <end position="41"/>
    </location>
</feature>
<dbReference type="InterPro" id="IPR010982">
    <property type="entry name" value="Lambda_DNA-bd_dom_sf"/>
</dbReference>
<dbReference type="Proteomes" id="UP000314251">
    <property type="component" value="Unassembled WGS sequence"/>
</dbReference>
<gene>
    <name evidence="3" type="ORF">FH607_024110</name>
</gene>
<evidence type="ECO:0000313" key="3">
    <source>
        <dbReference type="EMBL" id="KAB8161804.1"/>
    </source>
</evidence>
<dbReference type="InterPro" id="IPR001387">
    <property type="entry name" value="Cro/C1-type_HTH"/>
</dbReference>
<proteinExistence type="predicted"/>
<dbReference type="CDD" id="cd00093">
    <property type="entry name" value="HTH_XRE"/>
    <property type="match status" value="1"/>
</dbReference>
<feature type="domain" description="DUF5753" evidence="2">
    <location>
        <begin position="154"/>
        <end position="313"/>
    </location>
</feature>
<name>A0A5N5ZZ89_9ACTN</name>
<dbReference type="SUPFAM" id="SSF47413">
    <property type="entry name" value="lambda repressor-like DNA-binding domains"/>
    <property type="match status" value="1"/>
</dbReference>
<dbReference type="Pfam" id="PF13560">
    <property type="entry name" value="HTH_31"/>
    <property type="match status" value="1"/>
</dbReference>
<reference evidence="3" key="1">
    <citation type="submission" date="2019-10" db="EMBL/GenBank/DDBJ databases">
        <title>Nonomuraea sp. nov., isolated from Phyllanthus amarus.</title>
        <authorList>
            <person name="Klykleung N."/>
            <person name="Tanasupawat S."/>
        </authorList>
    </citation>
    <scope>NUCLEOTIDE SEQUENCE [LARGE SCALE GENOMIC DNA]</scope>
    <source>
        <strain evidence="3">3MP-10</strain>
    </source>
</reference>
<dbReference type="Gene3D" id="1.10.260.40">
    <property type="entry name" value="lambda repressor-like DNA-binding domains"/>
    <property type="match status" value="1"/>
</dbReference>
<keyword evidence="4" id="KW-1185">Reference proteome</keyword>
<dbReference type="EMBL" id="VDLY02000017">
    <property type="protein sequence ID" value="KAB8161804.1"/>
    <property type="molecule type" value="Genomic_DNA"/>
</dbReference>
<evidence type="ECO:0000259" key="2">
    <source>
        <dbReference type="Pfam" id="PF19054"/>
    </source>
</evidence>
<dbReference type="AlphaFoldDB" id="A0A5N5ZZ89"/>
<dbReference type="InterPro" id="IPR043917">
    <property type="entry name" value="DUF5753"/>
</dbReference>
<organism evidence="3 4">
    <name type="scientific">Streptomyces mimosae</name>
    <dbReference type="NCBI Taxonomy" id="2586635"/>
    <lineage>
        <taxon>Bacteria</taxon>
        <taxon>Bacillati</taxon>
        <taxon>Actinomycetota</taxon>
        <taxon>Actinomycetes</taxon>
        <taxon>Kitasatosporales</taxon>
        <taxon>Streptomycetaceae</taxon>
        <taxon>Streptomyces</taxon>
    </lineage>
</organism>
<sequence length="326" mass="36597">MAGSSARGWSRTQRPWPPASACGTGSGPPPFRTATTTCPEPPVTTQVEEALQALGARLRGFRKDAGFTSGRAFARATSWQESKVSRIENGRQRPSEDDIRIWCQATGQNDQLGDLIAIVRHVDELWLDLRRLLRTGAEQRQQQAIPIYGKTRVFRIWHPTVIWGTIQTSEYAAAVFDQVVGFYEVPDDAEAAVAKRLERQRYLYRGEKIFNVLLGEQALYTNFGGPETMKGQLDRLLAVMRLPRLSLGIIPRTAPVAIWPGNSFSMFDDRLVLVETYSAELSVTQPREIEMYTKAFALLQQSAVYGTAVRELVLRASHHYDQLPTD</sequence>
<dbReference type="OrthoDB" id="4966777at2"/>
<dbReference type="GO" id="GO:0003677">
    <property type="term" value="F:DNA binding"/>
    <property type="evidence" value="ECO:0007669"/>
    <property type="project" value="InterPro"/>
</dbReference>
<dbReference type="Pfam" id="PF19054">
    <property type="entry name" value="DUF5753"/>
    <property type="match status" value="1"/>
</dbReference>
<evidence type="ECO:0000313" key="4">
    <source>
        <dbReference type="Proteomes" id="UP000314251"/>
    </source>
</evidence>
<evidence type="ECO:0000256" key="1">
    <source>
        <dbReference type="SAM" id="MobiDB-lite"/>
    </source>
</evidence>